<dbReference type="Proteomes" id="UP000267017">
    <property type="component" value="Unassembled WGS sequence"/>
</dbReference>
<sequence>MAMEVDPSKRMLRKLRSHMHETVGETFWEDMSGLIPPLFPRMDMYRQDGQLIAVIELPGAASPDRIKISTNGKTLKVTGVIPYDYPVHEDQLLRSERSLGGFNRTVSLPVEVEPGNAEAVFEFGLLTATFRCKPDTPEQDVPILPKKEEQA</sequence>
<evidence type="ECO:0000313" key="5">
    <source>
        <dbReference type="Proteomes" id="UP000267017"/>
    </source>
</evidence>
<accession>A0A3P3TX48</accession>
<name>A0A3P3TX48_9BACL</name>
<dbReference type="AlphaFoldDB" id="A0A3P3TX48"/>
<dbReference type="CDD" id="cd06464">
    <property type="entry name" value="ACD_sHsps-like"/>
    <property type="match status" value="1"/>
</dbReference>
<keyword evidence="5" id="KW-1185">Reference proteome</keyword>
<gene>
    <name evidence="4" type="ORF">EHV15_06855</name>
</gene>
<protein>
    <submittedName>
        <fullName evidence="4">Hsp20/alpha crystallin family protein</fullName>
    </submittedName>
</protein>
<dbReference type="InterPro" id="IPR008978">
    <property type="entry name" value="HSP20-like_chaperone"/>
</dbReference>
<comment type="caution">
    <text evidence="4">The sequence shown here is derived from an EMBL/GenBank/DDBJ whole genome shotgun (WGS) entry which is preliminary data.</text>
</comment>
<dbReference type="Gene3D" id="2.60.40.790">
    <property type="match status" value="1"/>
</dbReference>
<dbReference type="PROSITE" id="PS01031">
    <property type="entry name" value="SHSP"/>
    <property type="match status" value="1"/>
</dbReference>
<dbReference type="OrthoDB" id="1806521at2"/>
<reference evidence="4 5" key="1">
    <citation type="submission" date="2018-11" db="EMBL/GenBank/DDBJ databases">
        <title>Genome sequencing of Paenibacillus sp. KCOM 3021 (= ChDC PVNT-B20).</title>
        <authorList>
            <person name="Kook J.-K."/>
            <person name="Park S.-N."/>
            <person name="Lim Y.K."/>
        </authorList>
    </citation>
    <scope>NUCLEOTIDE SEQUENCE [LARGE SCALE GENOMIC DNA]</scope>
    <source>
        <strain evidence="4 5">KCOM 3021</strain>
    </source>
</reference>
<proteinExistence type="inferred from homology"/>
<evidence type="ECO:0000259" key="3">
    <source>
        <dbReference type="PROSITE" id="PS01031"/>
    </source>
</evidence>
<feature type="domain" description="SHSP" evidence="3">
    <location>
        <begin position="33"/>
        <end position="147"/>
    </location>
</feature>
<evidence type="ECO:0000256" key="1">
    <source>
        <dbReference type="PROSITE-ProRule" id="PRU00285"/>
    </source>
</evidence>
<dbReference type="SUPFAM" id="SSF49764">
    <property type="entry name" value="HSP20-like chaperones"/>
    <property type="match status" value="1"/>
</dbReference>
<evidence type="ECO:0000313" key="4">
    <source>
        <dbReference type="EMBL" id="RRJ62692.1"/>
    </source>
</evidence>
<evidence type="ECO:0000256" key="2">
    <source>
        <dbReference type="RuleBase" id="RU003616"/>
    </source>
</evidence>
<dbReference type="InterPro" id="IPR002068">
    <property type="entry name" value="A-crystallin/Hsp20_dom"/>
</dbReference>
<dbReference type="EMBL" id="RRCN01000001">
    <property type="protein sequence ID" value="RRJ62692.1"/>
    <property type="molecule type" value="Genomic_DNA"/>
</dbReference>
<dbReference type="Pfam" id="PF00011">
    <property type="entry name" value="HSP20"/>
    <property type="match status" value="1"/>
</dbReference>
<organism evidence="4 5">
    <name type="scientific">Paenibacillus oralis</name>
    <dbReference type="NCBI Taxonomy" id="2490856"/>
    <lineage>
        <taxon>Bacteria</taxon>
        <taxon>Bacillati</taxon>
        <taxon>Bacillota</taxon>
        <taxon>Bacilli</taxon>
        <taxon>Bacillales</taxon>
        <taxon>Paenibacillaceae</taxon>
        <taxon>Paenibacillus</taxon>
    </lineage>
</organism>
<comment type="similarity">
    <text evidence="1 2">Belongs to the small heat shock protein (HSP20) family.</text>
</comment>